<sequence length="396" mass="41867">MNFEFYNPTRLIFGAGTLSQLGAVASAQGKKALLVTGGGSVKRHGIFARATASLEAAGVSLAECTGIEPNPRITSVQRGADIARKEACDVVVALGGGSTMDAAKVIAAAVLYEGDPWDLIGHGQENWVFPTKTLPVVTVPTLAATGSEMNCGAVISNDETKIKSFAQTESLFPKVALVDPELTLSVPKDQTAYGVCDIITHVTEGYFNGIDNTPLQDRFAEGVILTALEWGKKAVADGADIEARTQVQWASIVALNGFVMAGANPAGFPVHMIEHAISAHHDITHGAGLAIVNPAWMRFAATSRPAKFVQFAERIFGLKARNSNDLDCALAGIDAFEAFLTSIGCPTRLSELGIGDELLAHYAEDAALVLRDQDGNLLGRPPMSRQNIIEVLRSAL</sequence>
<dbReference type="InterPro" id="IPR018211">
    <property type="entry name" value="ADH_Fe_CS"/>
</dbReference>
<dbReference type="InterPro" id="IPR044731">
    <property type="entry name" value="BDH-like"/>
</dbReference>
<evidence type="ECO:0000313" key="5">
    <source>
        <dbReference type="EMBL" id="SHI13861.1"/>
    </source>
</evidence>
<protein>
    <submittedName>
        <fullName evidence="5">Uncharacterized protein</fullName>
    </submittedName>
</protein>
<feature type="domain" description="Alcohol dehydrogenase iron-type/glycerol dehydrogenase GldA" evidence="3">
    <location>
        <begin position="8"/>
        <end position="180"/>
    </location>
</feature>
<dbReference type="OrthoDB" id="9778433at2"/>
<dbReference type="AlphaFoldDB" id="A0A1M5YPJ9"/>
<dbReference type="GO" id="GO:0008106">
    <property type="term" value="F:alcohol dehydrogenase (NADP+) activity"/>
    <property type="evidence" value="ECO:0007669"/>
    <property type="project" value="TreeGrafter"/>
</dbReference>
<dbReference type="PANTHER" id="PTHR43633:SF1">
    <property type="entry name" value="ALCOHOL DEHYDROGENASE YQHD"/>
    <property type="match status" value="1"/>
</dbReference>
<evidence type="ECO:0000313" key="6">
    <source>
        <dbReference type="Proteomes" id="UP000184139"/>
    </source>
</evidence>
<evidence type="ECO:0000259" key="3">
    <source>
        <dbReference type="Pfam" id="PF00465"/>
    </source>
</evidence>
<dbReference type="SUPFAM" id="SSF56796">
    <property type="entry name" value="Dehydroquinate synthase-like"/>
    <property type="match status" value="1"/>
</dbReference>
<dbReference type="STRING" id="1121409.SAMN02745124_04292"/>
<comment type="similarity">
    <text evidence="1">Belongs to the iron-containing alcohol dehydrogenase family.</text>
</comment>
<organism evidence="5 6">
    <name type="scientific">Desulfofustis glycolicus DSM 9705</name>
    <dbReference type="NCBI Taxonomy" id="1121409"/>
    <lineage>
        <taxon>Bacteria</taxon>
        <taxon>Pseudomonadati</taxon>
        <taxon>Thermodesulfobacteriota</taxon>
        <taxon>Desulfobulbia</taxon>
        <taxon>Desulfobulbales</taxon>
        <taxon>Desulfocapsaceae</taxon>
        <taxon>Desulfofustis</taxon>
    </lineage>
</organism>
<dbReference type="GO" id="GO:0005829">
    <property type="term" value="C:cytosol"/>
    <property type="evidence" value="ECO:0007669"/>
    <property type="project" value="TreeGrafter"/>
</dbReference>
<dbReference type="Pfam" id="PF25137">
    <property type="entry name" value="ADH_Fe_C"/>
    <property type="match status" value="1"/>
</dbReference>
<dbReference type="EMBL" id="FQXS01000047">
    <property type="protein sequence ID" value="SHI13861.1"/>
    <property type="molecule type" value="Genomic_DNA"/>
</dbReference>
<reference evidence="5 6" key="1">
    <citation type="submission" date="2016-11" db="EMBL/GenBank/DDBJ databases">
        <authorList>
            <person name="Jaros S."/>
            <person name="Januszkiewicz K."/>
            <person name="Wedrychowicz H."/>
        </authorList>
    </citation>
    <scope>NUCLEOTIDE SEQUENCE [LARGE SCALE GENOMIC DNA]</scope>
    <source>
        <strain evidence="5 6">DSM 9705</strain>
    </source>
</reference>
<evidence type="ECO:0000256" key="1">
    <source>
        <dbReference type="ARBA" id="ARBA00007358"/>
    </source>
</evidence>
<feature type="domain" description="Fe-containing alcohol dehydrogenase-like C-terminal" evidence="4">
    <location>
        <begin position="191"/>
        <end position="395"/>
    </location>
</feature>
<dbReference type="GO" id="GO:1990002">
    <property type="term" value="F:methylglyoxal reductase (NADPH) (acetol producing) activity"/>
    <property type="evidence" value="ECO:0007669"/>
    <property type="project" value="TreeGrafter"/>
</dbReference>
<name>A0A1M5YPJ9_9BACT</name>
<dbReference type="Gene3D" id="1.20.1090.10">
    <property type="entry name" value="Dehydroquinate synthase-like - alpha domain"/>
    <property type="match status" value="1"/>
</dbReference>
<dbReference type="GO" id="GO:0046872">
    <property type="term" value="F:metal ion binding"/>
    <property type="evidence" value="ECO:0007669"/>
    <property type="project" value="InterPro"/>
</dbReference>
<dbReference type="Pfam" id="PF00465">
    <property type="entry name" value="Fe-ADH"/>
    <property type="match status" value="1"/>
</dbReference>
<dbReference type="Gene3D" id="3.40.50.1970">
    <property type="match status" value="1"/>
</dbReference>
<evidence type="ECO:0000259" key="4">
    <source>
        <dbReference type="Pfam" id="PF25137"/>
    </source>
</evidence>
<dbReference type="CDD" id="cd08187">
    <property type="entry name" value="BDH"/>
    <property type="match status" value="1"/>
</dbReference>
<dbReference type="Proteomes" id="UP000184139">
    <property type="component" value="Unassembled WGS sequence"/>
</dbReference>
<proteinExistence type="inferred from homology"/>
<dbReference type="InterPro" id="IPR001670">
    <property type="entry name" value="ADH_Fe/GldA"/>
</dbReference>
<accession>A0A1M5YPJ9</accession>
<dbReference type="FunFam" id="3.40.50.1970:FF:000003">
    <property type="entry name" value="Alcohol dehydrogenase, iron-containing"/>
    <property type="match status" value="1"/>
</dbReference>
<keyword evidence="6" id="KW-1185">Reference proteome</keyword>
<dbReference type="InterPro" id="IPR056798">
    <property type="entry name" value="ADH_Fe_C"/>
</dbReference>
<dbReference type="PROSITE" id="PS00913">
    <property type="entry name" value="ADH_IRON_1"/>
    <property type="match status" value="1"/>
</dbReference>
<dbReference type="RefSeq" id="WP_073379293.1">
    <property type="nucleotide sequence ID" value="NZ_FQXS01000047.1"/>
</dbReference>
<dbReference type="GO" id="GO:1990362">
    <property type="term" value="F:butanol dehydrogenase (NAD+) activity"/>
    <property type="evidence" value="ECO:0007669"/>
    <property type="project" value="InterPro"/>
</dbReference>
<keyword evidence="2" id="KW-0560">Oxidoreductase</keyword>
<evidence type="ECO:0000256" key="2">
    <source>
        <dbReference type="ARBA" id="ARBA00023002"/>
    </source>
</evidence>
<gene>
    <name evidence="5" type="ORF">SAMN02745124_04292</name>
</gene>
<dbReference type="PANTHER" id="PTHR43633">
    <property type="entry name" value="ALCOHOL DEHYDROGENASE YQHD"/>
    <property type="match status" value="1"/>
</dbReference>